<keyword evidence="1" id="KW-1133">Transmembrane helix</keyword>
<dbReference type="Proteomes" id="UP001324634">
    <property type="component" value="Chromosome"/>
</dbReference>
<dbReference type="EMBL" id="CP139487">
    <property type="protein sequence ID" value="WPU66025.1"/>
    <property type="molecule type" value="Genomic_DNA"/>
</dbReference>
<sequence length="111" mass="12673">MFDLWGNILIEIGLFTLFGVLYYFYQKRKIMHYEANKGPIVMEMILQSCLSEKNDTAQPELDNVIEALDDYLQNKSDTPPTALLNQFAQSGSCSVELKNVIVEGLEEYGKK</sequence>
<evidence type="ECO:0000313" key="2">
    <source>
        <dbReference type="EMBL" id="WPU66025.1"/>
    </source>
</evidence>
<keyword evidence="3" id="KW-1185">Reference proteome</keyword>
<dbReference type="AlphaFoldDB" id="A0AAX4HRN5"/>
<protein>
    <submittedName>
        <fullName evidence="2">Uncharacterized protein</fullName>
    </submittedName>
</protein>
<name>A0AAX4HRN5_9BACT</name>
<gene>
    <name evidence="2" type="ORF">SOO65_04635</name>
</gene>
<dbReference type="KEGG" id="psti:SOO65_04635"/>
<reference evidence="2 3" key="1">
    <citation type="submission" date="2023-11" db="EMBL/GenBank/DDBJ databases">
        <title>Peredibacter starrii A3.12.</title>
        <authorList>
            <person name="Mitchell R.J."/>
        </authorList>
    </citation>
    <scope>NUCLEOTIDE SEQUENCE [LARGE SCALE GENOMIC DNA]</scope>
    <source>
        <strain evidence="2 3">A3.12</strain>
    </source>
</reference>
<feature type="transmembrane region" description="Helical" evidence="1">
    <location>
        <begin position="6"/>
        <end position="25"/>
    </location>
</feature>
<accession>A0AAX4HRN5</accession>
<evidence type="ECO:0000313" key="3">
    <source>
        <dbReference type="Proteomes" id="UP001324634"/>
    </source>
</evidence>
<dbReference type="RefSeq" id="WP_321397689.1">
    <property type="nucleotide sequence ID" value="NZ_CP139487.1"/>
</dbReference>
<keyword evidence="1" id="KW-0812">Transmembrane</keyword>
<proteinExistence type="predicted"/>
<evidence type="ECO:0000256" key="1">
    <source>
        <dbReference type="SAM" id="Phobius"/>
    </source>
</evidence>
<keyword evidence="1" id="KW-0472">Membrane</keyword>
<organism evidence="2 3">
    <name type="scientific">Peredibacter starrii</name>
    <dbReference type="NCBI Taxonomy" id="28202"/>
    <lineage>
        <taxon>Bacteria</taxon>
        <taxon>Pseudomonadati</taxon>
        <taxon>Bdellovibrionota</taxon>
        <taxon>Bacteriovoracia</taxon>
        <taxon>Bacteriovoracales</taxon>
        <taxon>Bacteriovoracaceae</taxon>
        <taxon>Peredibacter</taxon>
    </lineage>
</organism>